<evidence type="ECO:0000256" key="1">
    <source>
        <dbReference type="ARBA" id="ARBA00004141"/>
    </source>
</evidence>
<evidence type="ECO:0000256" key="6">
    <source>
        <dbReference type="SAM" id="MobiDB-lite"/>
    </source>
</evidence>
<reference evidence="9" key="2">
    <citation type="submission" date="2020-10" db="UniProtKB">
        <authorList>
            <consortium name="WormBaseParasite"/>
        </authorList>
    </citation>
    <scope>IDENTIFICATION</scope>
</reference>
<keyword evidence="5 7" id="KW-0472">Membrane</keyword>
<sequence>MEIVTKVLNVELTPIIVPYCEIACIVSIVVNLFFLVVTHLRRVEGFQEVLIFMRNISIGYILMSLCLLALVPRSVTLATSTIRIPYGILQNFDATFLNGIASFGAGIYLYTAITFCILFLYRYNVTCKTTTLSTIFSRANIFVFLVATAVVCLVQAGLIYYSAVDATFLRDRLNRTRDLRPDLIPDIIMTQVQLATGNQQSSQQSSVQKFQNQHSPDEPEIHGAAGVSGQSTYMQTTQKTISIFGLDYQRNPLVLLSFSTYGVLIVISFLGTLVVSLVVMCKLNKEENYGREQMSNKSKDEQRTLTKILMLAAYTPMVLIALPAANFVVSIIRGQSYPLQEVVTITLIPLIPITFPLFVVLMVPALRVTAWQVCTCQAWTTNDNSGNSDINGNTVQNANKGNNVDVNDEATLSDAQMKTLKSMAKKNQTNPH</sequence>
<dbReference type="Proteomes" id="UP000492821">
    <property type="component" value="Unassembled WGS sequence"/>
</dbReference>
<dbReference type="Pfam" id="PF10317">
    <property type="entry name" value="7TM_GPCR_Srd"/>
    <property type="match status" value="1"/>
</dbReference>
<dbReference type="InterPro" id="IPR019421">
    <property type="entry name" value="7TM_GPCR_serpentine_rcpt_Srd"/>
</dbReference>
<dbReference type="PANTHER" id="PTHR22945:SF40">
    <property type="entry name" value="SERPENTINE RECEPTOR, CLASS D (DELTA)-RELATED"/>
    <property type="match status" value="1"/>
</dbReference>
<reference evidence="8" key="1">
    <citation type="journal article" date="2013" name="Genetics">
        <title>The draft genome and transcriptome of Panagrellus redivivus are shaped by the harsh demands of a free-living lifestyle.</title>
        <authorList>
            <person name="Srinivasan J."/>
            <person name="Dillman A.R."/>
            <person name="Macchietto M.G."/>
            <person name="Heikkinen L."/>
            <person name="Lakso M."/>
            <person name="Fracchia K.M."/>
            <person name="Antoshechkin I."/>
            <person name="Mortazavi A."/>
            <person name="Wong G."/>
            <person name="Sternberg P.W."/>
        </authorList>
    </citation>
    <scope>NUCLEOTIDE SEQUENCE [LARGE SCALE GENOMIC DNA]</scope>
    <source>
        <strain evidence="8">MT8872</strain>
    </source>
</reference>
<feature type="transmembrane region" description="Helical" evidence="7">
    <location>
        <begin position="16"/>
        <end position="37"/>
    </location>
</feature>
<evidence type="ECO:0000256" key="2">
    <source>
        <dbReference type="ARBA" id="ARBA00009166"/>
    </source>
</evidence>
<evidence type="ECO:0000256" key="7">
    <source>
        <dbReference type="SAM" id="Phobius"/>
    </source>
</evidence>
<proteinExistence type="inferred from homology"/>
<dbReference type="AlphaFoldDB" id="A0A7E4VL55"/>
<evidence type="ECO:0000256" key="4">
    <source>
        <dbReference type="ARBA" id="ARBA00022989"/>
    </source>
</evidence>
<comment type="subcellular location">
    <subcellularLocation>
        <location evidence="1">Membrane</location>
        <topology evidence="1">Multi-pass membrane protein</topology>
    </subcellularLocation>
</comment>
<dbReference type="InterPro" id="IPR019428">
    <property type="entry name" value="7TM_GPCR_serpentine_rcpt_Str"/>
</dbReference>
<name>A0A7E4VL55_PANRE</name>
<comment type="similarity">
    <text evidence="2">Belongs to the nematode receptor-like protein srd family.</text>
</comment>
<dbReference type="PANTHER" id="PTHR22945">
    <property type="entry name" value="SERPENTINE RECEPTOR, CLASS D DELTA"/>
    <property type="match status" value="1"/>
</dbReference>
<feature type="transmembrane region" description="Helical" evidence="7">
    <location>
        <begin position="261"/>
        <end position="283"/>
    </location>
</feature>
<evidence type="ECO:0000256" key="3">
    <source>
        <dbReference type="ARBA" id="ARBA00022692"/>
    </source>
</evidence>
<organism evidence="8 9">
    <name type="scientific">Panagrellus redivivus</name>
    <name type="common">Microworm</name>
    <dbReference type="NCBI Taxonomy" id="6233"/>
    <lineage>
        <taxon>Eukaryota</taxon>
        <taxon>Metazoa</taxon>
        <taxon>Ecdysozoa</taxon>
        <taxon>Nematoda</taxon>
        <taxon>Chromadorea</taxon>
        <taxon>Rhabditida</taxon>
        <taxon>Tylenchina</taxon>
        <taxon>Panagrolaimomorpha</taxon>
        <taxon>Panagrolaimoidea</taxon>
        <taxon>Panagrolaimidae</taxon>
        <taxon>Panagrellus</taxon>
    </lineage>
</organism>
<keyword evidence="3 7" id="KW-0812">Transmembrane</keyword>
<dbReference type="WBParaSite" id="Pan_g21475.t1">
    <property type="protein sequence ID" value="Pan_g21475.t1"/>
    <property type="gene ID" value="Pan_g21475"/>
</dbReference>
<accession>A0A7E4VL55</accession>
<dbReference type="GO" id="GO:0016020">
    <property type="term" value="C:membrane"/>
    <property type="evidence" value="ECO:0007669"/>
    <property type="project" value="UniProtKB-SubCell"/>
</dbReference>
<evidence type="ECO:0000313" key="9">
    <source>
        <dbReference type="WBParaSite" id="Pan_g21475.t1"/>
    </source>
</evidence>
<feature type="transmembrane region" description="Helical" evidence="7">
    <location>
        <begin position="100"/>
        <end position="121"/>
    </location>
</feature>
<feature type="transmembrane region" description="Helical" evidence="7">
    <location>
        <begin position="304"/>
        <end position="322"/>
    </location>
</feature>
<protein>
    <submittedName>
        <fullName evidence="9">G_PROTEIN_RECEP_F1_2 domain-containing protein</fullName>
    </submittedName>
</protein>
<feature type="transmembrane region" description="Helical" evidence="7">
    <location>
        <begin position="141"/>
        <end position="163"/>
    </location>
</feature>
<feature type="transmembrane region" description="Helical" evidence="7">
    <location>
        <begin position="342"/>
        <end position="363"/>
    </location>
</feature>
<dbReference type="Pfam" id="PF10326">
    <property type="entry name" value="7TM_GPCR_Str"/>
    <property type="match status" value="1"/>
</dbReference>
<dbReference type="InterPro" id="IPR050920">
    <property type="entry name" value="Nematode_rcpt-like_delta"/>
</dbReference>
<feature type="region of interest" description="Disordered" evidence="6">
    <location>
        <begin position="385"/>
        <end position="406"/>
    </location>
</feature>
<evidence type="ECO:0000313" key="8">
    <source>
        <dbReference type="Proteomes" id="UP000492821"/>
    </source>
</evidence>
<feature type="transmembrane region" description="Helical" evidence="7">
    <location>
        <begin position="49"/>
        <end position="71"/>
    </location>
</feature>
<keyword evidence="4 7" id="KW-1133">Transmembrane helix</keyword>
<evidence type="ECO:0000256" key="5">
    <source>
        <dbReference type="ARBA" id="ARBA00023136"/>
    </source>
</evidence>
<feature type="compositionally biased region" description="Polar residues" evidence="6">
    <location>
        <begin position="394"/>
        <end position="405"/>
    </location>
</feature>
<keyword evidence="8" id="KW-1185">Reference proteome</keyword>